<feature type="compositionally biased region" description="Polar residues" evidence="1">
    <location>
        <begin position="286"/>
        <end position="297"/>
    </location>
</feature>
<dbReference type="EMBL" id="JAFJYH010000414">
    <property type="protein sequence ID" value="KAG4412047.1"/>
    <property type="molecule type" value="Genomic_DNA"/>
</dbReference>
<feature type="region of interest" description="Disordered" evidence="1">
    <location>
        <begin position="586"/>
        <end position="617"/>
    </location>
</feature>
<dbReference type="Proteomes" id="UP000664132">
    <property type="component" value="Unassembled WGS sequence"/>
</dbReference>
<feature type="compositionally biased region" description="Basic and acidic residues" evidence="1">
    <location>
        <begin position="73"/>
        <end position="92"/>
    </location>
</feature>
<feature type="compositionally biased region" description="Basic and acidic residues" evidence="1">
    <location>
        <begin position="194"/>
        <end position="208"/>
    </location>
</feature>
<name>A0A8H7W1V6_9HELO</name>
<reference evidence="3" key="1">
    <citation type="submission" date="2021-02" db="EMBL/GenBank/DDBJ databases">
        <title>Genome sequence Cadophora malorum strain M34.</title>
        <authorList>
            <person name="Stefanovic E."/>
            <person name="Vu D."/>
            <person name="Scully C."/>
            <person name="Dijksterhuis J."/>
            <person name="Roader J."/>
            <person name="Houbraken J."/>
        </authorList>
    </citation>
    <scope>NUCLEOTIDE SEQUENCE</scope>
    <source>
        <strain evidence="3">M34</strain>
    </source>
</reference>
<sequence length="829" mass="91189">MSTEVQPSQTPAPKSNSPIAPPRSSSWHPSSLLPKNKRTKSPPLAAFNTQGQKRHHRRSSSLGEALARLRPSNRPERGGTLRVRRDDGEQHVESNYGPETSGIRLTSDKSGFAAMANHQGHVHPGSGFDITDRGNWPTNAESRNPERPALASPSTYARCDLDRPQWKRANAHFSLGSFPRSDDIGSPKGNLAQDDTRNVEEHSGEKPASRGCTAPNAPSTLRRDRGVAYQELATDPRLSNKSGDGGPEPVSTPSLVGADRPSHNANRPEIEGGVRDIQRGGEETTVRSITAETTRTGTEIDATGTGGKPDYESGRGSGLRKLLGSWGKKSNPERSSASPDIKSVKKLLPALPQMPQEDLGFRISILNFSEEKQITTAQQMFEEKKARREQRRSLKESGDYLGVQGANPRTGYWDVSSGSEPSQMSEETKRKLDEEAREVAEQLSPADRLFPMPSAADPTPYVDTATIKEKDYFGHRPWMPPTIIRTEPDPISSINMFTTTTTGDDIHQLQPAQFDGQDMNEDRVRVPSLQRKLSRIPLRKDSYLDIQQRQQQNTSFQTHPADTVTSSEHQLEQMKERTARLCQMASPEGDKVELKNTPISISTSPSPEKDKQAARNAAQMAFQHLKHTLAVKKAESQKGDQLTPPKLRKQKVEVKEEVNRTVPSGRGGTGSPSRSKQEIKKEPSPKRKKLVSEDKLTVRHPHPNAAPKAENAGKVKGRDKKAVVLHQAGTSLVKSAPKQAHAQMSVGQVVLGLLQNAWLFVEPVFNPNSGIRKRFDKQRLTWQDTGLFVAAALFCIAMSLVLVVLARVVGIGLQALKSFGVIFRLLIGV</sequence>
<organism evidence="3 4">
    <name type="scientific">Cadophora malorum</name>
    <dbReference type="NCBI Taxonomy" id="108018"/>
    <lineage>
        <taxon>Eukaryota</taxon>
        <taxon>Fungi</taxon>
        <taxon>Dikarya</taxon>
        <taxon>Ascomycota</taxon>
        <taxon>Pezizomycotina</taxon>
        <taxon>Leotiomycetes</taxon>
        <taxon>Helotiales</taxon>
        <taxon>Ploettnerulaceae</taxon>
        <taxon>Cadophora</taxon>
    </lineage>
</organism>
<gene>
    <name evidence="3" type="ORF">IFR04_014815</name>
</gene>
<feature type="compositionally biased region" description="Polar residues" evidence="1">
    <location>
        <begin position="1"/>
        <end position="29"/>
    </location>
</feature>
<keyword evidence="2" id="KW-0472">Membrane</keyword>
<feature type="region of interest" description="Disordered" evidence="1">
    <location>
        <begin position="550"/>
        <end position="569"/>
    </location>
</feature>
<keyword evidence="4" id="KW-1185">Reference proteome</keyword>
<feature type="compositionally biased region" description="Low complexity" evidence="1">
    <location>
        <begin position="597"/>
        <end position="606"/>
    </location>
</feature>
<evidence type="ECO:0000256" key="1">
    <source>
        <dbReference type="SAM" id="MobiDB-lite"/>
    </source>
</evidence>
<feature type="region of interest" description="Disordered" evidence="1">
    <location>
        <begin position="175"/>
        <end position="341"/>
    </location>
</feature>
<feature type="region of interest" description="Disordered" evidence="1">
    <location>
        <begin position="400"/>
        <end position="429"/>
    </location>
</feature>
<feature type="transmembrane region" description="Helical" evidence="2">
    <location>
        <begin position="787"/>
        <end position="809"/>
    </location>
</feature>
<feature type="compositionally biased region" description="Polar residues" evidence="1">
    <location>
        <begin position="553"/>
        <end position="568"/>
    </location>
</feature>
<comment type="caution">
    <text evidence="3">The sequence shown here is derived from an EMBL/GenBank/DDBJ whole genome shotgun (WGS) entry which is preliminary data.</text>
</comment>
<feature type="compositionally biased region" description="Polar residues" evidence="1">
    <location>
        <begin position="416"/>
        <end position="425"/>
    </location>
</feature>
<protein>
    <submittedName>
        <fullName evidence="3">Uncharacterized protein</fullName>
    </submittedName>
</protein>
<feature type="region of interest" description="Disordered" evidence="1">
    <location>
        <begin position="633"/>
        <end position="718"/>
    </location>
</feature>
<feature type="compositionally biased region" description="Basic and acidic residues" evidence="1">
    <location>
        <begin position="650"/>
        <end position="659"/>
    </location>
</feature>
<feature type="compositionally biased region" description="Low complexity" evidence="1">
    <location>
        <begin position="319"/>
        <end position="329"/>
    </location>
</feature>
<evidence type="ECO:0000256" key="2">
    <source>
        <dbReference type="SAM" id="Phobius"/>
    </source>
</evidence>
<evidence type="ECO:0000313" key="3">
    <source>
        <dbReference type="EMBL" id="KAG4412047.1"/>
    </source>
</evidence>
<evidence type="ECO:0000313" key="4">
    <source>
        <dbReference type="Proteomes" id="UP000664132"/>
    </source>
</evidence>
<feature type="compositionally biased region" description="Basic and acidic residues" evidence="1">
    <location>
        <begin position="260"/>
        <end position="285"/>
    </location>
</feature>
<feature type="region of interest" description="Disordered" evidence="1">
    <location>
        <begin position="1"/>
        <end position="161"/>
    </location>
</feature>
<proteinExistence type="predicted"/>
<keyword evidence="2" id="KW-1133">Transmembrane helix</keyword>
<keyword evidence="2" id="KW-0812">Transmembrane</keyword>
<dbReference type="AlphaFoldDB" id="A0A8H7W1V6"/>
<accession>A0A8H7W1V6</accession>
<dbReference type="OrthoDB" id="3439820at2759"/>
<feature type="compositionally biased region" description="Basic and acidic residues" evidence="1">
    <location>
        <begin position="675"/>
        <end position="697"/>
    </location>
</feature>